<dbReference type="SUPFAM" id="SSF54001">
    <property type="entry name" value="Cysteine proteinases"/>
    <property type="match status" value="1"/>
</dbReference>
<evidence type="ECO:0000259" key="2">
    <source>
        <dbReference type="Pfam" id="PF00112"/>
    </source>
</evidence>
<reference evidence="3" key="1">
    <citation type="journal article" date="2023" name="G3 (Bethesda)">
        <title>A reference genome for the long-term kleptoplast-retaining sea slug Elysia crispata morphotype clarki.</title>
        <authorList>
            <person name="Eastman K.E."/>
            <person name="Pendleton A.L."/>
            <person name="Shaikh M.A."/>
            <person name="Suttiyut T."/>
            <person name="Ogas R."/>
            <person name="Tomko P."/>
            <person name="Gavelis G."/>
            <person name="Widhalm J.R."/>
            <person name="Wisecaver J.H."/>
        </authorList>
    </citation>
    <scope>NUCLEOTIDE SEQUENCE</scope>
    <source>
        <strain evidence="3">ECLA1</strain>
    </source>
</reference>
<evidence type="ECO:0000313" key="3">
    <source>
        <dbReference type="EMBL" id="KAK3786289.1"/>
    </source>
</evidence>
<keyword evidence="4" id="KW-1185">Reference proteome</keyword>
<protein>
    <recommendedName>
        <fullName evidence="2">Peptidase C1A papain C-terminal domain-containing protein</fullName>
    </recommendedName>
</protein>
<feature type="domain" description="Peptidase C1A papain C-terminal" evidence="2">
    <location>
        <begin position="56"/>
        <end position="133"/>
    </location>
</feature>
<evidence type="ECO:0000313" key="4">
    <source>
        <dbReference type="Proteomes" id="UP001283361"/>
    </source>
</evidence>
<accession>A0AAE1AE90</accession>
<dbReference type="AlphaFoldDB" id="A0AAE1AE90"/>
<dbReference type="InterPro" id="IPR013128">
    <property type="entry name" value="Peptidase_C1A"/>
</dbReference>
<sequence>AGRNFQSHELPRVRSLVQPSLPSGFAHRILKSRSLQSVSHDGLPVNFTTITKWPKCLSLRQIRQQGDCSSGYAHSVAATITDRLCIATGQSVNMSAEDITACDMNQQGCAGGRTDLAWQFYMDQGVITGESYKLYFSEVLVLAKEHHHL</sequence>
<dbReference type="Gene3D" id="3.90.70.10">
    <property type="entry name" value="Cysteine proteinases"/>
    <property type="match status" value="1"/>
</dbReference>
<dbReference type="GO" id="GO:0008234">
    <property type="term" value="F:cysteine-type peptidase activity"/>
    <property type="evidence" value="ECO:0007669"/>
    <property type="project" value="InterPro"/>
</dbReference>
<dbReference type="Proteomes" id="UP001283361">
    <property type="component" value="Unassembled WGS sequence"/>
</dbReference>
<dbReference type="InterPro" id="IPR038765">
    <property type="entry name" value="Papain-like_cys_pep_sf"/>
</dbReference>
<dbReference type="PANTHER" id="PTHR12411">
    <property type="entry name" value="CYSTEINE PROTEASE FAMILY C1-RELATED"/>
    <property type="match status" value="1"/>
</dbReference>
<feature type="non-terminal residue" evidence="3">
    <location>
        <position position="1"/>
    </location>
</feature>
<name>A0AAE1AE90_9GAST</name>
<evidence type="ECO:0000256" key="1">
    <source>
        <dbReference type="ARBA" id="ARBA00008455"/>
    </source>
</evidence>
<dbReference type="InterPro" id="IPR000668">
    <property type="entry name" value="Peptidase_C1A_C"/>
</dbReference>
<dbReference type="Pfam" id="PF00112">
    <property type="entry name" value="Peptidase_C1"/>
    <property type="match status" value="1"/>
</dbReference>
<organism evidence="3 4">
    <name type="scientific">Elysia crispata</name>
    <name type="common">lettuce slug</name>
    <dbReference type="NCBI Taxonomy" id="231223"/>
    <lineage>
        <taxon>Eukaryota</taxon>
        <taxon>Metazoa</taxon>
        <taxon>Spiralia</taxon>
        <taxon>Lophotrochozoa</taxon>
        <taxon>Mollusca</taxon>
        <taxon>Gastropoda</taxon>
        <taxon>Heterobranchia</taxon>
        <taxon>Euthyneura</taxon>
        <taxon>Panpulmonata</taxon>
        <taxon>Sacoglossa</taxon>
        <taxon>Placobranchoidea</taxon>
        <taxon>Plakobranchidae</taxon>
        <taxon>Elysia</taxon>
    </lineage>
</organism>
<comment type="caution">
    <text evidence="3">The sequence shown here is derived from an EMBL/GenBank/DDBJ whole genome shotgun (WGS) entry which is preliminary data.</text>
</comment>
<gene>
    <name evidence="3" type="ORF">RRG08_058349</name>
</gene>
<proteinExistence type="inferred from homology"/>
<dbReference type="GO" id="GO:0006508">
    <property type="term" value="P:proteolysis"/>
    <property type="evidence" value="ECO:0007669"/>
    <property type="project" value="InterPro"/>
</dbReference>
<dbReference type="EMBL" id="JAWDGP010001984">
    <property type="protein sequence ID" value="KAK3786289.1"/>
    <property type="molecule type" value="Genomic_DNA"/>
</dbReference>
<comment type="similarity">
    <text evidence="1">Belongs to the peptidase C1 family.</text>
</comment>